<keyword evidence="2" id="KW-1185">Reference proteome</keyword>
<dbReference type="AlphaFoldDB" id="A0A9D5LY76"/>
<proteinExistence type="predicted"/>
<name>A0A9D5LY76_9FIRM</name>
<dbReference type="RefSeq" id="WP_226392721.1">
    <property type="nucleotide sequence ID" value="NZ_JADCKB010000012.1"/>
</dbReference>
<organism evidence="1 2">
    <name type="scientific">Ructibacterium gallinarum</name>
    <dbReference type="NCBI Taxonomy" id="2779355"/>
    <lineage>
        <taxon>Bacteria</taxon>
        <taxon>Bacillati</taxon>
        <taxon>Bacillota</taxon>
        <taxon>Clostridia</taxon>
        <taxon>Eubacteriales</taxon>
        <taxon>Oscillospiraceae</taxon>
        <taxon>Ructibacterium</taxon>
    </lineage>
</organism>
<accession>A0A9D5LY76</accession>
<gene>
    <name evidence="1" type="ORF">INF28_06815</name>
</gene>
<dbReference type="EMBL" id="JADCKB010000012">
    <property type="protein sequence ID" value="MBE5040171.1"/>
    <property type="molecule type" value="Genomic_DNA"/>
</dbReference>
<reference evidence="1" key="1">
    <citation type="submission" date="2020-10" db="EMBL/GenBank/DDBJ databases">
        <title>ChiBAC.</title>
        <authorList>
            <person name="Zenner C."/>
            <person name="Hitch T.C.A."/>
            <person name="Clavel T."/>
        </authorList>
    </citation>
    <scope>NUCLEOTIDE SEQUENCE</scope>
    <source>
        <strain evidence="1">DSM 107454</strain>
    </source>
</reference>
<dbReference type="Proteomes" id="UP000806542">
    <property type="component" value="Unassembled WGS sequence"/>
</dbReference>
<sequence length="82" mass="9369">MIDYINHVIFTGDVYVNTRGYTFEQAMYNCYAPLLMTSVETDPALCTVEQKAIFDRLGPGNWRIFGVYGAKKEYTVNSAEQQ</sequence>
<comment type="caution">
    <text evidence="1">The sequence shown here is derived from an EMBL/GenBank/DDBJ whole genome shotgun (WGS) entry which is preliminary data.</text>
</comment>
<evidence type="ECO:0000313" key="2">
    <source>
        <dbReference type="Proteomes" id="UP000806542"/>
    </source>
</evidence>
<protein>
    <submittedName>
        <fullName evidence="1">Uncharacterized protein</fullName>
    </submittedName>
</protein>
<evidence type="ECO:0000313" key="1">
    <source>
        <dbReference type="EMBL" id="MBE5040171.1"/>
    </source>
</evidence>